<evidence type="ECO:0000256" key="7">
    <source>
        <dbReference type="ARBA" id="ARBA00043149"/>
    </source>
</evidence>
<evidence type="ECO:0000256" key="5">
    <source>
        <dbReference type="ARBA" id="ARBA00022798"/>
    </source>
</evidence>
<evidence type="ECO:0000259" key="8">
    <source>
        <dbReference type="Pfam" id="PF00370"/>
    </source>
</evidence>
<evidence type="ECO:0000313" key="11">
    <source>
        <dbReference type="Proteomes" id="UP000078582"/>
    </source>
</evidence>
<dbReference type="InterPro" id="IPR018485">
    <property type="entry name" value="FGGY_C"/>
</dbReference>
<dbReference type="PANTHER" id="PTHR10196:SF69">
    <property type="entry name" value="GLYCEROL KINASE"/>
    <property type="match status" value="1"/>
</dbReference>
<keyword evidence="4" id="KW-0418">Kinase</keyword>
<dbReference type="AlphaFoldDB" id="A0A192H4J7"/>
<evidence type="ECO:0000313" key="10">
    <source>
        <dbReference type="EMBL" id="ANK62901.1"/>
    </source>
</evidence>
<evidence type="ECO:0000256" key="1">
    <source>
        <dbReference type="ARBA" id="ARBA00009156"/>
    </source>
</evidence>
<gene>
    <name evidence="10" type="ORF">AYR53_09090</name>
</gene>
<dbReference type="Proteomes" id="UP000078582">
    <property type="component" value="Chromosome"/>
</dbReference>
<evidence type="ECO:0000256" key="2">
    <source>
        <dbReference type="ARBA" id="ARBA00022679"/>
    </source>
</evidence>
<dbReference type="PIRSF" id="PIRSF000538">
    <property type="entry name" value="GlpK"/>
    <property type="match status" value="1"/>
</dbReference>
<proteinExistence type="inferred from homology"/>
<sequence>MARYLLIIDQGTTRTRASVMDQAGTLIGATEVAVATATPQVGWFEQDALEIWRSVQRAMTDVLLNTSVSPAELASIGITNQRETTIVWDRKTGQPIHAAISWRSNQSAAIAARITTKTEQTLVQRKTGLPVNAYFSASKIRWLLEQVPGALAKAQAGELLFGTVDTWLIWQLTQGAAHVTDVTNASRTLLFDIHQLKWDAELLQLFALPSAILPTVYPSTNTTLQTAAAVTFGRQIPITAIIGDQQASLVGQDCLTKGKVKTTYGTGTFLMFNTGTKALATTQTELLTTLAYQTAGQVPTYALEGTILTAGATIKWLQETLAFFATAAESEYLATKSLAATDLYIVPAIADMGTANVAKGAVFGLTQTTNRSQLTRATWETMAYQTSDLLAAIQKITGVKALELHMDGPAARNRYLQQFQADILGIPVLPANDYQDSAALGAGFLAGMATGYFKNFDHLEQLAKQIKPIKPQLSTKIRQEKLIGWQQAVAAARKFKPKKR</sequence>
<comment type="similarity">
    <text evidence="1">Belongs to the FGGY kinase family.</text>
</comment>
<dbReference type="InterPro" id="IPR000577">
    <property type="entry name" value="Carb_kinase_FGGY"/>
</dbReference>
<dbReference type="InterPro" id="IPR043129">
    <property type="entry name" value="ATPase_NBD"/>
</dbReference>
<dbReference type="GO" id="GO:0005524">
    <property type="term" value="F:ATP binding"/>
    <property type="evidence" value="ECO:0007669"/>
    <property type="project" value="UniProtKB-KW"/>
</dbReference>
<evidence type="ECO:0000256" key="4">
    <source>
        <dbReference type="ARBA" id="ARBA00022777"/>
    </source>
</evidence>
<dbReference type="Pfam" id="PF02782">
    <property type="entry name" value="FGGY_C"/>
    <property type="match status" value="1"/>
</dbReference>
<dbReference type="PROSITE" id="PS00933">
    <property type="entry name" value="FGGY_KINASES_1"/>
    <property type="match status" value="1"/>
</dbReference>
<dbReference type="GeneID" id="42982411"/>
<organism evidence="10 11">
    <name type="scientific">Loigolactobacillus backii</name>
    <dbReference type="NCBI Taxonomy" id="375175"/>
    <lineage>
        <taxon>Bacteria</taxon>
        <taxon>Bacillati</taxon>
        <taxon>Bacillota</taxon>
        <taxon>Bacilli</taxon>
        <taxon>Lactobacillales</taxon>
        <taxon>Lactobacillaceae</taxon>
        <taxon>Loigolactobacillus</taxon>
    </lineage>
</organism>
<keyword evidence="6" id="KW-0067">ATP-binding</keyword>
<evidence type="ECO:0000259" key="9">
    <source>
        <dbReference type="Pfam" id="PF02782"/>
    </source>
</evidence>
<dbReference type="EMBL" id="CP014873">
    <property type="protein sequence ID" value="ANK62901.1"/>
    <property type="molecule type" value="Genomic_DNA"/>
</dbReference>
<dbReference type="STRING" id="375175.AYR53_09090"/>
<dbReference type="PANTHER" id="PTHR10196">
    <property type="entry name" value="SUGAR KINASE"/>
    <property type="match status" value="1"/>
</dbReference>
<accession>A0A192H4J7</accession>
<keyword evidence="2" id="KW-0808">Transferase</keyword>
<dbReference type="SUPFAM" id="SSF53067">
    <property type="entry name" value="Actin-like ATPase domain"/>
    <property type="match status" value="2"/>
</dbReference>
<reference evidence="10 11" key="1">
    <citation type="submission" date="2016-03" db="EMBL/GenBank/DDBJ databases">
        <title>Pediococcus and Lactobacillus from brewery environment - whole genome sequencing and assembly.</title>
        <authorList>
            <person name="Behr J."/>
            <person name="Geissler A.J."/>
            <person name="Vogel R.F."/>
        </authorList>
    </citation>
    <scope>NUCLEOTIDE SEQUENCE [LARGE SCALE GENOMIC DNA]</scope>
    <source>
        <strain evidence="10 11">TMW 1.1989</strain>
    </source>
</reference>
<dbReference type="NCBIfam" id="NF000756">
    <property type="entry name" value="PRK00047.1"/>
    <property type="match status" value="1"/>
</dbReference>
<dbReference type="GO" id="GO:0019563">
    <property type="term" value="P:glycerol catabolic process"/>
    <property type="evidence" value="ECO:0007669"/>
    <property type="project" value="TreeGrafter"/>
</dbReference>
<feature type="domain" description="Carbohydrate kinase FGGY C-terminal" evidence="9">
    <location>
        <begin position="261"/>
        <end position="449"/>
    </location>
</feature>
<dbReference type="GO" id="GO:0004370">
    <property type="term" value="F:glycerol kinase activity"/>
    <property type="evidence" value="ECO:0007669"/>
    <property type="project" value="TreeGrafter"/>
</dbReference>
<dbReference type="Pfam" id="PF00370">
    <property type="entry name" value="FGGY_N"/>
    <property type="match status" value="1"/>
</dbReference>
<dbReference type="InterPro" id="IPR018484">
    <property type="entry name" value="FGGY_N"/>
</dbReference>
<dbReference type="InterPro" id="IPR018483">
    <property type="entry name" value="Carb_kinase_FGGY_CS"/>
</dbReference>
<dbReference type="Gene3D" id="3.30.420.40">
    <property type="match status" value="2"/>
</dbReference>
<evidence type="ECO:0000256" key="3">
    <source>
        <dbReference type="ARBA" id="ARBA00022741"/>
    </source>
</evidence>
<evidence type="ECO:0000256" key="6">
    <source>
        <dbReference type="ARBA" id="ARBA00022840"/>
    </source>
</evidence>
<keyword evidence="11" id="KW-1185">Reference proteome</keyword>
<protein>
    <recommendedName>
        <fullName evidence="7">ATP:glycerol 3-phosphotransferase</fullName>
    </recommendedName>
</protein>
<dbReference type="FunFam" id="3.30.420.40:FF:000008">
    <property type="entry name" value="Glycerol kinase"/>
    <property type="match status" value="1"/>
</dbReference>
<keyword evidence="5" id="KW-0319">Glycerol metabolism</keyword>
<dbReference type="OrthoDB" id="9805576at2"/>
<dbReference type="GO" id="GO:0005829">
    <property type="term" value="C:cytosol"/>
    <property type="evidence" value="ECO:0007669"/>
    <property type="project" value="TreeGrafter"/>
</dbReference>
<feature type="domain" description="Carbohydrate kinase FGGY N-terminal" evidence="8">
    <location>
        <begin position="4"/>
        <end position="251"/>
    </location>
</feature>
<keyword evidence="3" id="KW-0547">Nucleotide-binding</keyword>
<name>A0A192H4J7_9LACO</name>
<dbReference type="RefSeq" id="WP_068280654.1">
    <property type="nucleotide sequence ID" value="NZ_CP014873.1"/>
</dbReference>